<name>M3UHM1_GORML</name>
<organism evidence="3 4">
    <name type="scientific">Gordonia malaquae NBRC 108250</name>
    <dbReference type="NCBI Taxonomy" id="1223542"/>
    <lineage>
        <taxon>Bacteria</taxon>
        <taxon>Bacillati</taxon>
        <taxon>Actinomycetota</taxon>
        <taxon>Actinomycetes</taxon>
        <taxon>Mycobacteriales</taxon>
        <taxon>Gordoniaceae</taxon>
        <taxon>Gordonia</taxon>
    </lineage>
</organism>
<dbReference type="Pfam" id="PF02720">
    <property type="entry name" value="DUF222"/>
    <property type="match status" value="1"/>
</dbReference>
<dbReference type="AlphaFoldDB" id="M3UHM1"/>
<dbReference type="CDD" id="cd00085">
    <property type="entry name" value="HNHc"/>
    <property type="match status" value="1"/>
</dbReference>
<feature type="compositionally biased region" description="Pro residues" evidence="1">
    <location>
        <begin position="486"/>
        <end position="495"/>
    </location>
</feature>
<dbReference type="eggNOG" id="COG1403">
    <property type="taxonomic scope" value="Bacteria"/>
</dbReference>
<evidence type="ECO:0000256" key="1">
    <source>
        <dbReference type="SAM" id="MobiDB-lite"/>
    </source>
</evidence>
<dbReference type="InterPro" id="IPR003615">
    <property type="entry name" value="HNH_nuc"/>
</dbReference>
<dbReference type="Proteomes" id="UP000035009">
    <property type="component" value="Unassembled WGS sequence"/>
</dbReference>
<feature type="region of interest" description="Disordered" evidence="1">
    <location>
        <begin position="486"/>
        <end position="505"/>
    </location>
</feature>
<proteinExistence type="predicted"/>
<dbReference type="EMBL" id="BAOP01000005">
    <property type="protein sequence ID" value="GAC78880.1"/>
    <property type="molecule type" value="Genomic_DNA"/>
</dbReference>
<gene>
    <name evidence="3" type="ORF">GM1_005_00630</name>
</gene>
<feature type="domain" description="DUF222" evidence="2">
    <location>
        <begin position="46"/>
        <end position="376"/>
    </location>
</feature>
<accession>M3UHM1</accession>
<protein>
    <recommendedName>
        <fullName evidence="2">DUF222 domain-containing protein</fullName>
    </recommendedName>
</protein>
<dbReference type="STRING" id="410332.SAMN04488550_0391"/>
<evidence type="ECO:0000313" key="4">
    <source>
        <dbReference type="Proteomes" id="UP000035009"/>
    </source>
</evidence>
<evidence type="ECO:0000259" key="2">
    <source>
        <dbReference type="Pfam" id="PF02720"/>
    </source>
</evidence>
<keyword evidence="4" id="KW-1185">Reference proteome</keyword>
<evidence type="ECO:0000313" key="3">
    <source>
        <dbReference type="EMBL" id="GAC78880.1"/>
    </source>
</evidence>
<sequence length="505" mass="53820">MDTMTTTFDLPDSPLELAHLQDAVAAKLSSVSLTSMTDDDVLRTADVLERSHRRSDGVDARLYAEVSTRGAYRKAGAQTPGKYLTAVLRLGLGASKRRVAAALAISPMYNYSGDQLDPTLPATAAAVADGDLSVDHVSEIVAVIDEIPAAIPAEDKARAEQELAELSRQLTPEGTREVGRRILAHLDPDGSLTDDADRARTRGFAIQPQDKRLMSKIRAQLSPSLRAKLEAILTLWAEPGMNNPDDPESPHGTAYGADAEALAAARERDTRSQSQRNHDALEAMLDHLLANGALGDSVALPSHLVVTASLEDLENRAGVAVTATGTRLPVTDLVDIAADATPWLEVFEDQSSQILHLGRGKRLASLAQRLALFGRDRGCTAPGCTTPWSRTQAHHMPDWQDGGPTDIDHLGGACGGHNRSVSTKPGGWETTVLTSGPFKGRVGWRPTGSNQPWKVNHSLQPEKLLPAIRATKSGAAVEKWLSCRIPAPPPGPPGPAGVDVVRNPA</sequence>
<comment type="caution">
    <text evidence="3">The sequence shown here is derived from an EMBL/GenBank/DDBJ whole genome shotgun (WGS) entry which is preliminary data.</text>
</comment>
<reference evidence="3 4" key="1">
    <citation type="submission" date="2013-02" db="EMBL/GenBank/DDBJ databases">
        <title>Whole genome shotgun sequence of Gordonia malaquae NBRC 108250.</title>
        <authorList>
            <person name="Yoshida I."/>
            <person name="Hosoyama A."/>
            <person name="Tsuchikane K."/>
            <person name="Ando Y."/>
            <person name="Baba S."/>
            <person name="Ohji S."/>
            <person name="Hamada M."/>
            <person name="Tamura T."/>
            <person name="Yamazoe A."/>
            <person name="Yamazaki S."/>
            <person name="Fujita N."/>
        </authorList>
    </citation>
    <scope>NUCLEOTIDE SEQUENCE [LARGE SCALE GENOMIC DNA]</scope>
    <source>
        <strain evidence="3 4">NBRC 108250</strain>
    </source>
</reference>
<dbReference type="InterPro" id="IPR003870">
    <property type="entry name" value="DUF222"/>
</dbReference>